<feature type="compositionally biased region" description="Acidic residues" evidence="1">
    <location>
        <begin position="158"/>
        <end position="177"/>
    </location>
</feature>
<organism evidence="2 3">
    <name type="scientific">Neolecta irregularis (strain DAH-3)</name>
    <dbReference type="NCBI Taxonomy" id="1198029"/>
    <lineage>
        <taxon>Eukaryota</taxon>
        <taxon>Fungi</taxon>
        <taxon>Dikarya</taxon>
        <taxon>Ascomycota</taxon>
        <taxon>Taphrinomycotina</taxon>
        <taxon>Neolectales</taxon>
        <taxon>Neolectaceae</taxon>
        <taxon>Neolecta</taxon>
    </lineage>
</organism>
<protein>
    <submittedName>
        <fullName evidence="2">Uncharacterized protein</fullName>
    </submittedName>
</protein>
<comment type="caution">
    <text evidence="2">The sequence shown here is derived from an EMBL/GenBank/DDBJ whole genome shotgun (WGS) entry which is preliminary data.</text>
</comment>
<name>A0A1U7LL57_NEOID</name>
<sequence length="186" mass="20732">MGHSSVLSTYNAFSSVIRKVNANQDVHNFLPPGSSKRRAAEDEHLSKSKRSRTQGPTIQEKRAPGVAASGVLPDGFFDGSDTGQPSTLDHEWAAFQADIASTQRPIETGPVALEKDDPESEARMELAQEFQLQDSFEARVSKLKQKRAHLPSQQTQQEELEITQESDQDDDNTDNDPLENWRSRDI</sequence>
<keyword evidence="3" id="KW-1185">Reference proteome</keyword>
<dbReference type="AlphaFoldDB" id="A0A1U7LL57"/>
<accession>A0A1U7LL57</accession>
<dbReference type="STRING" id="1198029.A0A1U7LL57"/>
<evidence type="ECO:0000313" key="2">
    <source>
        <dbReference type="EMBL" id="OLL23390.1"/>
    </source>
</evidence>
<evidence type="ECO:0000256" key="1">
    <source>
        <dbReference type="SAM" id="MobiDB-lite"/>
    </source>
</evidence>
<gene>
    <name evidence="2" type="ORF">NEOLI_003460</name>
</gene>
<feature type="region of interest" description="Disordered" evidence="1">
    <location>
        <begin position="143"/>
        <end position="186"/>
    </location>
</feature>
<proteinExistence type="predicted"/>
<reference evidence="2 3" key="1">
    <citation type="submission" date="2016-04" db="EMBL/GenBank/DDBJ databases">
        <title>Evolutionary innovation and constraint leading to complex multicellularity in the Ascomycota.</title>
        <authorList>
            <person name="Cisse O."/>
            <person name="Nguyen A."/>
            <person name="Hewitt D.A."/>
            <person name="Jedd G."/>
            <person name="Stajich J.E."/>
        </authorList>
    </citation>
    <scope>NUCLEOTIDE SEQUENCE [LARGE SCALE GENOMIC DNA]</scope>
    <source>
        <strain evidence="2 3">DAH-3</strain>
    </source>
</reference>
<dbReference type="Proteomes" id="UP000186594">
    <property type="component" value="Unassembled WGS sequence"/>
</dbReference>
<feature type="region of interest" description="Disordered" evidence="1">
    <location>
        <begin position="27"/>
        <end position="124"/>
    </location>
</feature>
<evidence type="ECO:0000313" key="3">
    <source>
        <dbReference type="Proteomes" id="UP000186594"/>
    </source>
</evidence>
<dbReference type="EMBL" id="LXFE01001707">
    <property type="protein sequence ID" value="OLL23390.1"/>
    <property type="molecule type" value="Genomic_DNA"/>
</dbReference>